<evidence type="ECO:0000313" key="7">
    <source>
        <dbReference type="Proteomes" id="UP001243420"/>
    </source>
</evidence>
<dbReference type="Proteomes" id="UP001243420">
    <property type="component" value="Chromosome"/>
</dbReference>
<keyword evidence="2 5" id="KW-0812">Transmembrane</keyword>
<name>A0ABY8LFH9_9RHOB</name>
<sequence length="140" mass="14936">MAVIDTVADYSQRIPTIRGSDWFLRVPLAAIIIEQGSFKLPDMAGQAESYGLPLILFALAAFAEIAGGIAILLGGLIRNNWMSDMLTRLGGLAITTVVAGVIVMIYFGPFSGWQLQGMLLAAGAFFLMRGNGDVKGRSLI</sequence>
<dbReference type="InterPro" id="IPR032808">
    <property type="entry name" value="DoxX"/>
</dbReference>
<feature type="transmembrane region" description="Helical" evidence="5">
    <location>
        <begin position="50"/>
        <end position="77"/>
    </location>
</feature>
<proteinExistence type="predicted"/>
<comment type="subcellular location">
    <subcellularLocation>
        <location evidence="1">Membrane</location>
        <topology evidence="1">Multi-pass membrane protein</topology>
    </subcellularLocation>
</comment>
<reference evidence="6 7" key="1">
    <citation type="submission" date="2023-04" db="EMBL/GenBank/DDBJ databases">
        <title>Jannaschia ovalis sp. nov., a marine bacterium isolated from sea tidal flat.</title>
        <authorList>
            <person name="Kwon D.Y."/>
            <person name="Kim J.-J."/>
        </authorList>
    </citation>
    <scope>NUCLEOTIDE SEQUENCE [LARGE SCALE GENOMIC DNA]</scope>
    <source>
        <strain evidence="6 7">GRR-S6-38</strain>
    </source>
</reference>
<gene>
    <name evidence="6" type="ORF">P8627_02530</name>
</gene>
<accession>A0ABY8LFH9</accession>
<evidence type="ECO:0000313" key="6">
    <source>
        <dbReference type="EMBL" id="WGH79158.1"/>
    </source>
</evidence>
<evidence type="ECO:0000256" key="5">
    <source>
        <dbReference type="SAM" id="Phobius"/>
    </source>
</evidence>
<evidence type="ECO:0000256" key="3">
    <source>
        <dbReference type="ARBA" id="ARBA00022989"/>
    </source>
</evidence>
<keyword evidence="4 5" id="KW-0472">Membrane</keyword>
<evidence type="ECO:0000256" key="1">
    <source>
        <dbReference type="ARBA" id="ARBA00004141"/>
    </source>
</evidence>
<evidence type="ECO:0000256" key="4">
    <source>
        <dbReference type="ARBA" id="ARBA00023136"/>
    </source>
</evidence>
<dbReference type="RefSeq" id="WP_279965936.1">
    <property type="nucleotide sequence ID" value="NZ_CP122537.1"/>
</dbReference>
<keyword evidence="7" id="KW-1185">Reference proteome</keyword>
<organism evidence="6 7">
    <name type="scientific">Jannaschia ovalis</name>
    <dbReference type="NCBI Taxonomy" id="3038773"/>
    <lineage>
        <taxon>Bacteria</taxon>
        <taxon>Pseudomonadati</taxon>
        <taxon>Pseudomonadota</taxon>
        <taxon>Alphaproteobacteria</taxon>
        <taxon>Rhodobacterales</taxon>
        <taxon>Roseobacteraceae</taxon>
        <taxon>Jannaschia</taxon>
    </lineage>
</organism>
<dbReference type="EMBL" id="CP122537">
    <property type="protein sequence ID" value="WGH79158.1"/>
    <property type="molecule type" value="Genomic_DNA"/>
</dbReference>
<keyword evidence="3 5" id="KW-1133">Transmembrane helix</keyword>
<dbReference type="Pfam" id="PF07681">
    <property type="entry name" value="DoxX"/>
    <property type="match status" value="1"/>
</dbReference>
<evidence type="ECO:0000256" key="2">
    <source>
        <dbReference type="ARBA" id="ARBA00022692"/>
    </source>
</evidence>
<protein>
    <submittedName>
        <fullName evidence="6">DoxX family membrane protein</fullName>
    </submittedName>
</protein>
<feature type="transmembrane region" description="Helical" evidence="5">
    <location>
        <begin position="89"/>
        <end position="107"/>
    </location>
</feature>